<name>A0A8S0W807_CYCAE</name>
<dbReference type="EMBL" id="CACVBS010000054">
    <property type="protein sequence ID" value="CAA7266358.1"/>
    <property type="molecule type" value="Genomic_DNA"/>
</dbReference>
<evidence type="ECO:0000313" key="2">
    <source>
        <dbReference type="EMBL" id="CAA7266358.1"/>
    </source>
</evidence>
<accession>A0A8S0W807</accession>
<feature type="compositionally biased region" description="Polar residues" evidence="1">
    <location>
        <begin position="118"/>
        <end position="128"/>
    </location>
</feature>
<sequence length="226" mass="23639">MNQADTPTSAIGKLPTAICTNIEDRVCKPISTNDGAVERATRGAFNNSRSMGAAVAAILPVDNAQMTSNDIPDAVGNLNSTNEDAASRATENTFTYANPVGAVVASIPPVDGVQMASTSTEDAVSNPSIHGAAQPTESTHADVGIQTEGFWEPVVVHIRGGSGEPRIVAFEGAQQALITGLKLEIAVDAQKNKVFLFPNVRNVELVDADIRVYSLSLTDGGFPLYT</sequence>
<organism evidence="2 3">
    <name type="scientific">Cyclocybe aegerita</name>
    <name type="common">Black poplar mushroom</name>
    <name type="synonym">Agrocybe aegerita</name>
    <dbReference type="NCBI Taxonomy" id="1973307"/>
    <lineage>
        <taxon>Eukaryota</taxon>
        <taxon>Fungi</taxon>
        <taxon>Dikarya</taxon>
        <taxon>Basidiomycota</taxon>
        <taxon>Agaricomycotina</taxon>
        <taxon>Agaricomycetes</taxon>
        <taxon>Agaricomycetidae</taxon>
        <taxon>Agaricales</taxon>
        <taxon>Agaricineae</taxon>
        <taxon>Bolbitiaceae</taxon>
        <taxon>Cyclocybe</taxon>
    </lineage>
</organism>
<evidence type="ECO:0000256" key="1">
    <source>
        <dbReference type="SAM" id="MobiDB-lite"/>
    </source>
</evidence>
<protein>
    <submittedName>
        <fullName evidence="2">Uncharacterized protein</fullName>
    </submittedName>
</protein>
<dbReference type="AlphaFoldDB" id="A0A8S0W807"/>
<reference evidence="2 3" key="1">
    <citation type="submission" date="2020-01" db="EMBL/GenBank/DDBJ databases">
        <authorList>
            <person name="Gupta K D."/>
        </authorList>
    </citation>
    <scope>NUCLEOTIDE SEQUENCE [LARGE SCALE GENOMIC DNA]</scope>
</reference>
<gene>
    <name evidence="2" type="ORF">AAE3_LOCUS8580</name>
</gene>
<evidence type="ECO:0000313" key="3">
    <source>
        <dbReference type="Proteomes" id="UP000467700"/>
    </source>
</evidence>
<keyword evidence="3" id="KW-1185">Reference proteome</keyword>
<comment type="caution">
    <text evidence="2">The sequence shown here is derived from an EMBL/GenBank/DDBJ whole genome shotgun (WGS) entry which is preliminary data.</text>
</comment>
<feature type="region of interest" description="Disordered" evidence="1">
    <location>
        <begin position="118"/>
        <end position="137"/>
    </location>
</feature>
<dbReference type="Proteomes" id="UP000467700">
    <property type="component" value="Unassembled WGS sequence"/>
</dbReference>
<proteinExistence type="predicted"/>